<evidence type="ECO:0000256" key="3">
    <source>
        <dbReference type="ARBA" id="ARBA00022833"/>
    </source>
</evidence>
<keyword evidence="1" id="KW-0479">Metal-binding</keyword>
<evidence type="ECO:0000259" key="5">
    <source>
        <dbReference type="PROSITE" id="PS50089"/>
    </source>
</evidence>
<dbReference type="Proteomes" id="UP000298030">
    <property type="component" value="Unassembled WGS sequence"/>
</dbReference>
<reference evidence="6 7" key="1">
    <citation type="journal article" date="2019" name="Nat. Ecol. Evol.">
        <title>Megaphylogeny resolves global patterns of mushroom evolution.</title>
        <authorList>
            <person name="Varga T."/>
            <person name="Krizsan K."/>
            <person name="Foldi C."/>
            <person name="Dima B."/>
            <person name="Sanchez-Garcia M."/>
            <person name="Sanchez-Ramirez S."/>
            <person name="Szollosi G.J."/>
            <person name="Szarkandi J.G."/>
            <person name="Papp V."/>
            <person name="Albert L."/>
            <person name="Andreopoulos W."/>
            <person name="Angelini C."/>
            <person name="Antonin V."/>
            <person name="Barry K.W."/>
            <person name="Bougher N.L."/>
            <person name="Buchanan P."/>
            <person name="Buyck B."/>
            <person name="Bense V."/>
            <person name="Catcheside P."/>
            <person name="Chovatia M."/>
            <person name="Cooper J."/>
            <person name="Damon W."/>
            <person name="Desjardin D."/>
            <person name="Finy P."/>
            <person name="Geml J."/>
            <person name="Haridas S."/>
            <person name="Hughes K."/>
            <person name="Justo A."/>
            <person name="Karasinski D."/>
            <person name="Kautmanova I."/>
            <person name="Kiss B."/>
            <person name="Kocsube S."/>
            <person name="Kotiranta H."/>
            <person name="LaButti K.M."/>
            <person name="Lechner B.E."/>
            <person name="Liimatainen K."/>
            <person name="Lipzen A."/>
            <person name="Lukacs Z."/>
            <person name="Mihaltcheva S."/>
            <person name="Morgado L.N."/>
            <person name="Niskanen T."/>
            <person name="Noordeloos M.E."/>
            <person name="Ohm R.A."/>
            <person name="Ortiz-Santana B."/>
            <person name="Ovrebo C."/>
            <person name="Racz N."/>
            <person name="Riley R."/>
            <person name="Savchenko A."/>
            <person name="Shiryaev A."/>
            <person name="Soop K."/>
            <person name="Spirin V."/>
            <person name="Szebenyi C."/>
            <person name="Tomsovsky M."/>
            <person name="Tulloss R.E."/>
            <person name="Uehling J."/>
            <person name="Grigoriev I.V."/>
            <person name="Vagvolgyi C."/>
            <person name="Papp T."/>
            <person name="Martin F.M."/>
            <person name="Miettinen O."/>
            <person name="Hibbett D.S."/>
            <person name="Nagy L.G."/>
        </authorList>
    </citation>
    <scope>NUCLEOTIDE SEQUENCE [LARGE SCALE GENOMIC DNA]</scope>
    <source>
        <strain evidence="6 7">FP101781</strain>
    </source>
</reference>
<accession>A0A4Y7TT62</accession>
<organism evidence="6 7">
    <name type="scientific">Coprinellus micaceus</name>
    <name type="common">Glistening ink-cap mushroom</name>
    <name type="synonym">Coprinus micaceus</name>
    <dbReference type="NCBI Taxonomy" id="71717"/>
    <lineage>
        <taxon>Eukaryota</taxon>
        <taxon>Fungi</taxon>
        <taxon>Dikarya</taxon>
        <taxon>Basidiomycota</taxon>
        <taxon>Agaricomycotina</taxon>
        <taxon>Agaricomycetes</taxon>
        <taxon>Agaricomycetidae</taxon>
        <taxon>Agaricales</taxon>
        <taxon>Agaricineae</taxon>
        <taxon>Psathyrellaceae</taxon>
        <taxon>Coprinellus</taxon>
    </lineage>
</organism>
<dbReference type="EMBL" id="QPFP01000005">
    <property type="protein sequence ID" value="TEB36739.1"/>
    <property type="molecule type" value="Genomic_DNA"/>
</dbReference>
<proteinExistence type="predicted"/>
<dbReference type="STRING" id="71717.A0A4Y7TT62"/>
<keyword evidence="3" id="KW-0862">Zinc</keyword>
<dbReference type="Gene3D" id="1.20.120.1750">
    <property type="match status" value="1"/>
</dbReference>
<dbReference type="OrthoDB" id="1431934at2759"/>
<dbReference type="InterPro" id="IPR013083">
    <property type="entry name" value="Znf_RING/FYVE/PHD"/>
</dbReference>
<dbReference type="PROSITE" id="PS50089">
    <property type="entry name" value="ZF_RING_2"/>
    <property type="match status" value="1"/>
</dbReference>
<dbReference type="GO" id="GO:0008270">
    <property type="term" value="F:zinc ion binding"/>
    <property type="evidence" value="ECO:0007669"/>
    <property type="project" value="UniProtKB-KW"/>
</dbReference>
<evidence type="ECO:0000256" key="1">
    <source>
        <dbReference type="ARBA" id="ARBA00022723"/>
    </source>
</evidence>
<dbReference type="AlphaFoldDB" id="A0A4Y7TT62"/>
<evidence type="ECO:0000313" key="6">
    <source>
        <dbReference type="EMBL" id="TEB36739.1"/>
    </source>
</evidence>
<dbReference type="SUPFAM" id="SSF57850">
    <property type="entry name" value="RING/U-box"/>
    <property type="match status" value="2"/>
</dbReference>
<dbReference type="InterPro" id="IPR017907">
    <property type="entry name" value="Znf_RING_CS"/>
</dbReference>
<dbReference type="PROSITE" id="PS00518">
    <property type="entry name" value="ZF_RING_1"/>
    <property type="match status" value="1"/>
</dbReference>
<keyword evidence="2 4" id="KW-0863">Zinc-finger</keyword>
<dbReference type="PANTHER" id="PTHR11685">
    <property type="entry name" value="RBR FAMILY RING FINGER AND IBR DOMAIN-CONTAINING"/>
    <property type="match status" value="1"/>
</dbReference>
<dbReference type="SMART" id="SM00184">
    <property type="entry name" value="RING"/>
    <property type="match status" value="2"/>
</dbReference>
<dbReference type="InterPro" id="IPR031127">
    <property type="entry name" value="E3_UB_ligase_RBR"/>
</dbReference>
<sequence length="295" mass="33155">MIQAAEDAKAPNQPLIDLEDKAVVLPNLLEDLILNTPPQPAPPPLPRRSEDSALEEQLLGCEYCPKQVPVRRISQIPFCLHLVCHTCLLNHVEKQLFDSYFPIKCPMCLLLEEQSEVNPESRVPIAQGVVTLEIMQNFQALAPSTFTIFQEFQISSQSSQVFCPQCQETMLVDRAQYLQQSIVTCPRQTCNHRWCKSCFKDMTSASPGSANMRHKCKPEKTIGVRACPECGYQGRRIAGDNLIPCRGVGCRIQFCFKCGETIVDGSTKPQDIPQQIQIHYGRCSRVTKDDKCTVQ</sequence>
<feature type="domain" description="RING-type" evidence="5">
    <location>
        <begin position="61"/>
        <end position="108"/>
    </location>
</feature>
<gene>
    <name evidence="6" type="ORF">FA13DRAFT_1081114</name>
</gene>
<dbReference type="Gene3D" id="3.30.40.10">
    <property type="entry name" value="Zinc/RING finger domain, C3HC4 (zinc finger)"/>
    <property type="match status" value="1"/>
</dbReference>
<name>A0A4Y7TT62_COPMI</name>
<dbReference type="GO" id="GO:0016567">
    <property type="term" value="P:protein ubiquitination"/>
    <property type="evidence" value="ECO:0007669"/>
    <property type="project" value="InterPro"/>
</dbReference>
<evidence type="ECO:0000313" key="7">
    <source>
        <dbReference type="Proteomes" id="UP000298030"/>
    </source>
</evidence>
<comment type="caution">
    <text evidence="6">The sequence shown here is derived from an EMBL/GenBank/DDBJ whole genome shotgun (WGS) entry which is preliminary data.</text>
</comment>
<dbReference type="GO" id="GO:0004842">
    <property type="term" value="F:ubiquitin-protein transferase activity"/>
    <property type="evidence" value="ECO:0007669"/>
    <property type="project" value="InterPro"/>
</dbReference>
<protein>
    <recommendedName>
        <fullName evidence="5">RING-type domain-containing protein</fullName>
    </recommendedName>
</protein>
<dbReference type="InterPro" id="IPR001841">
    <property type="entry name" value="Znf_RING"/>
</dbReference>
<evidence type="ECO:0000256" key="2">
    <source>
        <dbReference type="ARBA" id="ARBA00022771"/>
    </source>
</evidence>
<keyword evidence="7" id="KW-1185">Reference proteome</keyword>
<evidence type="ECO:0000256" key="4">
    <source>
        <dbReference type="PROSITE-ProRule" id="PRU00175"/>
    </source>
</evidence>